<evidence type="ECO:0000256" key="2">
    <source>
        <dbReference type="ARBA" id="ARBA00022553"/>
    </source>
</evidence>
<dbReference type="InterPro" id="IPR021133">
    <property type="entry name" value="HEAT_type_2"/>
</dbReference>
<dbReference type="Pfam" id="PF25786">
    <property type="entry name" value="HEAT_GCN1_C"/>
    <property type="match status" value="1"/>
</dbReference>
<evidence type="ECO:0000256" key="3">
    <source>
        <dbReference type="ARBA" id="ARBA00022737"/>
    </source>
</evidence>
<feature type="domain" description="TOG" evidence="6">
    <location>
        <begin position="1329"/>
        <end position="1561"/>
    </location>
</feature>
<sequence length="2631" mass="286838">MADSIESVASIAGSVSTSSTKQRIQIFRNQIPFVISNSEMSPELASILVEIIFKTLFLYDDLHSTKAVEAIIVKGLGETAFKKSFAAALVQTMEKQAKAHSHASCYRLLKWSCILLGQSQFAAVSKNAVCRVAAAQASLLTAVMKRSFRERRACKQLFFHLFSKSPSIYKIFIEELKNARISHKDSADFIFMLLEYSSENPSLFEEYKPVFLDVYAKAVLNAREKPAKSLSEAFHPLFRYMSHEEFQNTVVPSSVKMLKRNPEIVLESVGVLLKLVNLDLSKYAVEILSVVLPQARHADEGRRVEALAIIRSLSQKSSNPDAVEAMFNAIKAVIGGSEGRLAFPYQRTGMINALQELSLAPEGKYIHSLSRTICSFLLSSYKSEGNEEVKLAILFAIASWAARSADAVDSGLVSFFSAGLKEKEVLRRGHLRCLRIISGNSDAIMQISSLLGPLVQLVKTGFTKAAQRLDGLYALLLVGKIAAADIKAEETVTKEKIWSLISQNEPSLVPLSMASKLSVEDCMLCVDLLEVLLVEHQHRMLEAFSSKPLLQSVLFLICHPNWDIRKMASDATRKIIAASPQLSEPLLLEFTQFLSVVSEKVSLLKTSDTENQLDAQVPNLASTEVLVKALLVTSSSALAASSSVCMQVILCSHHPCITGSTKTDSVWKRLQKCLQKHALDITRIISTDVSHLCKGLLGPKGLMNPNPLEQQAAVSSLATLMSINPRDTYLEFEKHLGNLPDRSSHDMLSESDIQIFRTPEGMLSNEQGVYVAESVASKNTKLAKGRFRLYDDQDDTHHDSNSHVVKREPANREASNIGRKDSGKPTKRTDKGSDKGKTAKEEARELLLKEEASIREKVREIQKNLSVMLRALGEIAIANPIFAHSQLPSLVKFVNPLLRSPIVGDVAYETLVKLARCTASPLCNWALEIATALRLIVTEENGTLFDELTPIRGEGNEKHQLSLFERVINALSLSCKSGGLPVDSFTFVFPIMERILVSSKKTGLHDDVLRIISLHLDPLLPLPRLRMISALYNVLGVVPAYQASAGSALNELCLGLQPDEVAPALYGVYAKDVHVRMACLNAVKCVPSVANCTLPENVEVATGIWIALHDPEKSVAEVAEDIWDRYGYNFGTDYSGIYRALSNYNYNVRLAAAEALAAALDENPDTIQEALSTLFSLYIRDANFKDDIVDAGWLGRQGIALALYSAADVIRTKDLPVVMTFLISRALADPNADVRGRMINAGIMVIDKHGKENVSLLFPIFENYLNKEASDEETYDLVREGVVIFTGALAKHLAKDDPKVHTVVEKLLDVLNTPSEAVQRAVSVCLSPLMQSKREEGQALVSRLLDQLMKSDKYGERRGAAFGLAGVVKGFGISCLKKYGIVDALREGLVDRNSAKRREGALMAFECLCEKLGKLFEPYVIQMLPLLLVSFSDQVVAVREGAECAARAMMSQMSAQGVKLVLPSLLKGLEDKAWRTKQSSVQLLGAMAYCAPQQLSQCLPKIVPKLTEVLTDTHPKVQSAGQTALQQVGSVIKNPEISSLVPTLLMGLTDPNDHTKYSLDILLQTTFVNSIDAPSLALLVPIVHRGLRERSADTKKKAAQIVGNMCSLVTEPKDMIPYIGLLLPEVKKVLVDPIPEVRSVAARALGSLIRGMGEENFPDLVPWLLDTLKSDGSNVERSGAAQGLTEVLAALGVEYFENLLPDVIRNCSHQKASVRDGYLTLFKYFPRSLGVQFQNYLPQVLPAILDGLADENESVREAALGAGHVLVEHYATTSLPLLLPAVEDGIFNDSWRIRQSSVELLGDLLFKVAGTSGKALLEGGSDDEGASTEAHGRAIIEVLGKDKRNEVLAALYMVRTDVSLSVRQAALHVWKTIVANTPKTLKEIMPVLMNTLITSLASSSSERRQVAGRSLGELVRKLGERVLPLIIPILAKGLEDPTSSRRQGVCIGLSEVMASAGRSQLLSFMDELIPTIRTALCDSTPEVREAAGLAFSTLYKSAGMQAIDEIVPTLLHALEDDETSDTALDGLKQILSVRTAAVLPHILPKLVNQPLSAFNAHALGALAEVAGAGLNFHLGTVLPALLSTMGGDDSEVQPLAKEAAETVVLVIDEEGIDTLLSELLKGVSDSQASIRRSSAYLIGYLFKNSKLYLVDEAPNMISTLIVLLSDSDSATVSVSWEALSSVVSSVPKEVLPSYIKLVRDAVSTARDKERRRKKGGPVLVPGFCLRKALQPVLPMFHQGLISGSAELREQAALGLGELIEVTSEQALKEFVIPITGPLIRIIGDRFPWQVKSAILSTLTVIIRKGGIALKPFLPQLQTTFVKCLHDSTRTVRSSAALALGKLSALSTRVDPLVGDLLTSLQASEGGVQEAILIALRGVLKHAGKSVSAAVRTRVYNQLRDLILHDDDQVRISSAKILGIISQYMEEEQLNDLFEELLKSSSSSSWSARHGSLLTILWILMHNSSAIMGSRSFSSIVDFFKSGLKDEKFPIRETSTKALGRLLLCEIQTSPGNNSRHSDLISSIVSALRDDSSEVRRRALSAIKSLAKGNPSIIVANISVVGPAVAECLKDGSMPVKLAAERCSLHVFQLTKAAENVQAAQKYITGLDARRLSKLPELSDESEDSENDSTSG</sequence>
<dbReference type="GO" id="GO:0019887">
    <property type="term" value="F:protein kinase regulator activity"/>
    <property type="evidence" value="ECO:0007669"/>
    <property type="project" value="TreeGrafter"/>
</dbReference>
<keyword evidence="7" id="KW-1185">Reference proteome</keyword>
<keyword evidence="3" id="KW-0677">Repeat</keyword>
<feature type="repeat" description="HEAT" evidence="4">
    <location>
        <begin position="1622"/>
        <end position="1660"/>
    </location>
</feature>
<dbReference type="OrthoDB" id="5148094at2759"/>
<dbReference type="FunFam" id="1.25.10.10:FF:000162">
    <property type="entry name" value="GCN1, eIF2 alpha kinase activator homolog"/>
    <property type="match status" value="1"/>
</dbReference>
<dbReference type="InterPro" id="IPR034085">
    <property type="entry name" value="TOG"/>
</dbReference>
<accession>A0A6P8DHV4</accession>
<evidence type="ECO:0000313" key="8">
    <source>
        <dbReference type="RefSeq" id="XP_031396080.1"/>
    </source>
</evidence>
<gene>
    <name evidence="8" type="primary">LOC116207314</name>
</gene>
<dbReference type="Pfam" id="PF24984">
    <property type="entry name" value="HEAT_EF3_GNC1"/>
    <property type="match status" value="1"/>
</dbReference>
<feature type="region of interest" description="Disordered" evidence="5">
    <location>
        <begin position="791"/>
        <end position="840"/>
    </location>
</feature>
<comment type="similarity">
    <text evidence="1">Belongs to the GCN1 family.</text>
</comment>
<evidence type="ECO:0000256" key="1">
    <source>
        <dbReference type="ARBA" id="ARBA00007366"/>
    </source>
</evidence>
<reference evidence="7" key="1">
    <citation type="journal article" date="2020" name="Plant Biotechnol. J.">
        <title>The pomegranate (Punica granatum L.) draft genome dissects genetic divergence between soft- and hard-seeded cultivars.</title>
        <authorList>
            <person name="Luo X."/>
            <person name="Li H."/>
            <person name="Wu Z."/>
            <person name="Yao W."/>
            <person name="Zhao P."/>
            <person name="Cao D."/>
            <person name="Yu H."/>
            <person name="Li K."/>
            <person name="Poudel K."/>
            <person name="Zhao D."/>
            <person name="Zhang F."/>
            <person name="Xia X."/>
            <person name="Chen L."/>
            <person name="Wang Q."/>
            <person name="Jing D."/>
            <person name="Cao S."/>
        </authorList>
    </citation>
    <scope>NUCLEOTIDE SEQUENCE [LARGE SCALE GENOMIC DNA]</scope>
    <source>
        <strain evidence="7">cv. Tunisia</strain>
    </source>
</reference>
<feature type="repeat" description="HEAT" evidence="4">
    <location>
        <begin position="1968"/>
        <end position="2005"/>
    </location>
</feature>
<dbReference type="RefSeq" id="XP_031396080.1">
    <property type="nucleotide sequence ID" value="XM_031540220.1"/>
</dbReference>
<feature type="domain" description="TOG" evidence="6">
    <location>
        <begin position="2218"/>
        <end position="2442"/>
    </location>
</feature>
<dbReference type="PANTHER" id="PTHR23346:SF7">
    <property type="entry name" value="STALLED RIBOSOME SENSOR GCN1"/>
    <property type="match status" value="1"/>
</dbReference>
<dbReference type="Pfam" id="PF24987">
    <property type="entry name" value="HEAT_EF3_N"/>
    <property type="match status" value="2"/>
</dbReference>
<dbReference type="Proteomes" id="UP000515151">
    <property type="component" value="Chromosome 5"/>
</dbReference>
<feature type="repeat" description="HEAT" evidence="4">
    <location>
        <begin position="1740"/>
        <end position="1775"/>
    </location>
</feature>
<dbReference type="Pfam" id="PF23271">
    <property type="entry name" value="HEAT_GCN1"/>
    <property type="match status" value="1"/>
</dbReference>
<feature type="compositionally biased region" description="Basic and acidic residues" evidence="5">
    <location>
        <begin position="791"/>
        <end position="811"/>
    </location>
</feature>
<dbReference type="SMART" id="SM01349">
    <property type="entry name" value="TOG"/>
    <property type="match status" value="3"/>
</dbReference>
<dbReference type="InterPro" id="IPR056810">
    <property type="entry name" value="GNC1-like_N"/>
</dbReference>
<dbReference type="PROSITE" id="PS50077">
    <property type="entry name" value="HEAT_REPEAT"/>
    <property type="match status" value="4"/>
</dbReference>
<dbReference type="GeneID" id="116207314"/>
<name>A0A6P8DHV4_PUNGR</name>
<dbReference type="Gene3D" id="1.25.10.10">
    <property type="entry name" value="Leucine-rich Repeat Variant"/>
    <property type="match status" value="8"/>
</dbReference>
<proteinExistence type="inferred from homology"/>
<evidence type="ECO:0000313" key="7">
    <source>
        <dbReference type="Proteomes" id="UP000515151"/>
    </source>
</evidence>
<dbReference type="SUPFAM" id="SSF48371">
    <property type="entry name" value="ARM repeat"/>
    <property type="match status" value="4"/>
</dbReference>
<feature type="compositionally biased region" description="Basic and acidic residues" evidence="5">
    <location>
        <begin position="818"/>
        <end position="840"/>
    </location>
</feature>
<dbReference type="Pfam" id="PF24993">
    <property type="entry name" value="GNC1_N"/>
    <property type="match status" value="1"/>
</dbReference>
<evidence type="ECO:0000259" key="6">
    <source>
        <dbReference type="SMART" id="SM01349"/>
    </source>
</evidence>
<dbReference type="InterPro" id="IPR011989">
    <property type="entry name" value="ARM-like"/>
</dbReference>
<dbReference type="GO" id="GO:0006417">
    <property type="term" value="P:regulation of translation"/>
    <property type="evidence" value="ECO:0007669"/>
    <property type="project" value="TreeGrafter"/>
</dbReference>
<dbReference type="PANTHER" id="PTHR23346">
    <property type="entry name" value="TRANSLATIONAL ACTIVATOR GCN1-RELATED"/>
    <property type="match status" value="1"/>
</dbReference>
<dbReference type="GO" id="GO:0034198">
    <property type="term" value="P:cellular response to amino acid starvation"/>
    <property type="evidence" value="ECO:0007669"/>
    <property type="project" value="TreeGrafter"/>
</dbReference>
<dbReference type="GO" id="GO:0005829">
    <property type="term" value="C:cytosol"/>
    <property type="evidence" value="ECO:0007669"/>
    <property type="project" value="TreeGrafter"/>
</dbReference>
<dbReference type="FunFam" id="1.25.10.10:FF:000096">
    <property type="entry name" value="eIF-2-alpha kinase activator gcn1"/>
    <property type="match status" value="1"/>
</dbReference>
<dbReference type="InterPro" id="IPR057546">
    <property type="entry name" value="HEAT_GCN1"/>
</dbReference>
<evidence type="ECO:0000256" key="4">
    <source>
        <dbReference type="PROSITE-ProRule" id="PRU00103"/>
    </source>
</evidence>
<protein>
    <submittedName>
        <fullName evidence="8">Protein ILITYHIA</fullName>
    </submittedName>
</protein>
<reference evidence="8" key="2">
    <citation type="submission" date="2025-08" db="UniProtKB">
        <authorList>
            <consortium name="RefSeq"/>
        </authorList>
    </citation>
    <scope>IDENTIFICATION</scope>
    <source>
        <tissue evidence="8">Leaf</tissue>
    </source>
</reference>
<dbReference type="FunFam" id="1.25.10.10:FF:000090">
    <property type="entry name" value="eIF-2-alpha kinase activator GCN1"/>
    <property type="match status" value="1"/>
</dbReference>
<organism evidence="7 8">
    <name type="scientific">Punica granatum</name>
    <name type="common">Pomegranate</name>
    <dbReference type="NCBI Taxonomy" id="22663"/>
    <lineage>
        <taxon>Eukaryota</taxon>
        <taxon>Viridiplantae</taxon>
        <taxon>Streptophyta</taxon>
        <taxon>Embryophyta</taxon>
        <taxon>Tracheophyta</taxon>
        <taxon>Spermatophyta</taxon>
        <taxon>Magnoliopsida</taxon>
        <taxon>eudicotyledons</taxon>
        <taxon>Gunneridae</taxon>
        <taxon>Pentapetalae</taxon>
        <taxon>rosids</taxon>
        <taxon>malvids</taxon>
        <taxon>Myrtales</taxon>
        <taxon>Lythraceae</taxon>
        <taxon>Punica</taxon>
    </lineage>
</organism>
<feature type="repeat" description="HEAT" evidence="4">
    <location>
        <begin position="1502"/>
        <end position="1540"/>
    </location>
</feature>
<feature type="domain" description="TOG" evidence="6">
    <location>
        <begin position="1765"/>
        <end position="2026"/>
    </location>
</feature>
<dbReference type="InterPro" id="IPR016024">
    <property type="entry name" value="ARM-type_fold"/>
</dbReference>
<keyword evidence="2" id="KW-0597">Phosphoprotein</keyword>
<evidence type="ECO:0000256" key="5">
    <source>
        <dbReference type="SAM" id="MobiDB-lite"/>
    </source>
</evidence>